<feature type="region of interest" description="Disordered" evidence="1">
    <location>
        <begin position="255"/>
        <end position="517"/>
    </location>
</feature>
<organism evidence="3 4">
    <name type="scientific">Uabimicrobium amorphum</name>
    <dbReference type="NCBI Taxonomy" id="2596890"/>
    <lineage>
        <taxon>Bacteria</taxon>
        <taxon>Pseudomonadati</taxon>
        <taxon>Planctomycetota</taxon>
        <taxon>Candidatus Uabimicrobiia</taxon>
        <taxon>Candidatus Uabimicrobiales</taxon>
        <taxon>Candidatus Uabimicrobiaceae</taxon>
        <taxon>Candidatus Uabimicrobium</taxon>
    </lineage>
</organism>
<dbReference type="EMBL" id="AP019860">
    <property type="protein sequence ID" value="BBM85665.1"/>
    <property type="molecule type" value="Genomic_DNA"/>
</dbReference>
<feature type="compositionally biased region" description="Polar residues" evidence="1">
    <location>
        <begin position="354"/>
        <end position="363"/>
    </location>
</feature>
<dbReference type="Proteomes" id="UP000326354">
    <property type="component" value="Chromosome"/>
</dbReference>
<dbReference type="RefSeq" id="WP_151969756.1">
    <property type="nucleotide sequence ID" value="NZ_AP019860.1"/>
</dbReference>
<evidence type="ECO:0000313" key="4">
    <source>
        <dbReference type="Proteomes" id="UP000326354"/>
    </source>
</evidence>
<reference evidence="3 4" key="1">
    <citation type="submission" date="2019-08" db="EMBL/GenBank/DDBJ databases">
        <title>Complete genome sequence of Candidatus Uab amorphum.</title>
        <authorList>
            <person name="Shiratori T."/>
            <person name="Suzuki S."/>
            <person name="Kakizawa Y."/>
            <person name="Ishida K."/>
        </authorList>
    </citation>
    <scope>NUCLEOTIDE SEQUENCE [LARGE SCALE GENOMIC DNA]</scope>
    <source>
        <strain evidence="3 4">SRT547</strain>
    </source>
</reference>
<accession>A0A5S9IS42</accession>
<feature type="compositionally biased region" description="Acidic residues" evidence="1">
    <location>
        <begin position="396"/>
        <end position="405"/>
    </location>
</feature>
<feature type="region of interest" description="Disordered" evidence="1">
    <location>
        <begin position="176"/>
        <end position="204"/>
    </location>
</feature>
<proteinExistence type="predicted"/>
<sequence>MKALRWIIILVHGLDVDGAQEIGFIGKLIEDKNPDINFEDLSYISYYELNNQDNIFNVEVVSGILTTTIPAPVNAVENEENALTFIEDYYGLLLENKEYEIGFDPFVEGEVSGFLFYLSPYEPSVTTRNMVQKVKGSNKTKLPPIERKPAEITSRIPTEDPGQKHEWNSFVEDIGIEPQAPTNDTPSNEANEWSTTEPKTEQHSEWNSFVQDVAPNANEVEQPTTAPPQNTAPQNDQHSEWNSFVQDVAPNANEVEQPTTAPPQNTAPQNDQHSEWNSFVQDVAPNANEVEQPTTAPPQNTAPQNDQHSEWNSFVQDVAPNANEVEQPTTAPPQNTAPQNDQHSEWDSFVQDVAPQTSPTPQQEKNHEEWDSFVQGVTENETPQRTVSDSYAPPVEENESQEEEEPQRTVYKNPPTRRLQIPNLPTATDSEKPKNKEDWDEFLGALSGDQQQQQDQQQESAQMQKPMRTEQRVFPGNIQRTQQRPAGFSPNKPPEKKQSLSPTPVPFSTKDKNTSTTKIYTGNADQRRTSHLKVPPIPKVKMQKPTKNVDVMFDDEPAQKKKQIPRPKKKSFFRKMVTFVMFIVVLAGGTFAYLWFQQPVIAQDIIKQSQKYIEIAYAKIQELRGADKPIPKQQQVALSQLQTQIKSQPNKHYENMNKIIDFTKKFGNTPELQKIKGAQIKKITQHLTSKVNELKSISHYKQTQKLLNKYKTLQGLEGICKNLNKTLMTYAQNTTRQLIQISQNRAQKGEFEKALSSLEDKHDNLLPEMSTKLNKSKPQMLSLFLKKHIEQQTFEEGIKSLKNFLRKKVKHKEIKTEIYLLRLIHAEAMTYTAKDYQKALKVISKYKKISPYVDKNVAALRKDIPLHAQGQDILLNGLRYASKKKTYALSVRKKGKTYKLKGRIGYSRGLVVLKSNKRVRKFPMHELTLESLKQIFDEGIRVTTPQDKRYYEIGLYLLHHKQFTEAQKAFKACGRNAVGITKSEFYRF</sequence>
<keyword evidence="2" id="KW-0812">Transmembrane</keyword>
<feature type="compositionally biased region" description="Low complexity" evidence="1">
    <location>
        <begin position="292"/>
        <end position="305"/>
    </location>
</feature>
<keyword evidence="2" id="KW-1133">Transmembrane helix</keyword>
<evidence type="ECO:0000313" key="3">
    <source>
        <dbReference type="EMBL" id="BBM85665.1"/>
    </source>
</evidence>
<feature type="compositionally biased region" description="Low complexity" evidence="1">
    <location>
        <begin position="449"/>
        <end position="458"/>
    </location>
</feature>
<feature type="compositionally biased region" description="Low complexity" evidence="1">
    <location>
        <begin position="327"/>
        <end position="340"/>
    </location>
</feature>
<name>A0A5S9IS42_UABAM</name>
<keyword evidence="2" id="KW-0472">Membrane</keyword>
<gene>
    <name evidence="3" type="ORF">UABAM_04039</name>
</gene>
<evidence type="ECO:0000256" key="1">
    <source>
        <dbReference type="SAM" id="MobiDB-lite"/>
    </source>
</evidence>
<feature type="compositionally biased region" description="Polar residues" evidence="1">
    <location>
        <begin position="180"/>
        <end position="197"/>
    </location>
</feature>
<dbReference type="KEGG" id="uam:UABAM_04039"/>
<protein>
    <submittedName>
        <fullName evidence="3">Uncharacterized protein</fullName>
    </submittedName>
</protein>
<feature type="compositionally biased region" description="Polar residues" evidence="1">
    <location>
        <begin position="375"/>
        <end position="389"/>
    </location>
</feature>
<evidence type="ECO:0000256" key="2">
    <source>
        <dbReference type="SAM" id="Phobius"/>
    </source>
</evidence>
<keyword evidence="4" id="KW-1185">Reference proteome</keyword>
<feature type="transmembrane region" description="Helical" evidence="2">
    <location>
        <begin position="576"/>
        <end position="596"/>
    </location>
</feature>
<dbReference type="AlphaFoldDB" id="A0A5S9IS42"/>
<feature type="compositionally biased region" description="Low complexity" evidence="1">
    <location>
        <begin position="257"/>
        <end position="270"/>
    </location>
</feature>